<evidence type="ECO:0000313" key="2">
    <source>
        <dbReference type="EMBL" id="THH03416.1"/>
    </source>
</evidence>
<organism evidence="2 3">
    <name type="scientific">Phellinidium pouzarii</name>
    <dbReference type="NCBI Taxonomy" id="167371"/>
    <lineage>
        <taxon>Eukaryota</taxon>
        <taxon>Fungi</taxon>
        <taxon>Dikarya</taxon>
        <taxon>Basidiomycota</taxon>
        <taxon>Agaricomycotina</taxon>
        <taxon>Agaricomycetes</taxon>
        <taxon>Hymenochaetales</taxon>
        <taxon>Hymenochaetaceae</taxon>
        <taxon>Phellinidium</taxon>
    </lineage>
</organism>
<feature type="compositionally biased region" description="Low complexity" evidence="1">
    <location>
        <begin position="189"/>
        <end position="200"/>
    </location>
</feature>
<protein>
    <submittedName>
        <fullName evidence="2">Uncharacterized protein</fullName>
    </submittedName>
</protein>
<dbReference type="AlphaFoldDB" id="A0A4S4KX35"/>
<feature type="region of interest" description="Disordered" evidence="1">
    <location>
        <begin position="256"/>
        <end position="277"/>
    </location>
</feature>
<reference evidence="2 3" key="1">
    <citation type="submission" date="2019-02" db="EMBL/GenBank/DDBJ databases">
        <title>Genome sequencing of the rare red list fungi Phellinidium pouzarii.</title>
        <authorList>
            <person name="Buettner E."/>
            <person name="Kellner H."/>
        </authorList>
    </citation>
    <scope>NUCLEOTIDE SEQUENCE [LARGE SCALE GENOMIC DNA]</scope>
    <source>
        <strain evidence="2 3">DSM 108285</strain>
    </source>
</reference>
<comment type="caution">
    <text evidence="2">The sequence shown here is derived from an EMBL/GenBank/DDBJ whole genome shotgun (WGS) entry which is preliminary data.</text>
</comment>
<evidence type="ECO:0000313" key="3">
    <source>
        <dbReference type="Proteomes" id="UP000308199"/>
    </source>
</evidence>
<dbReference type="EMBL" id="SGPK01000457">
    <property type="protein sequence ID" value="THH03416.1"/>
    <property type="molecule type" value="Genomic_DNA"/>
</dbReference>
<sequence>MVFRLPTPFDSLVPASNHNIHSRPWRGVFTLHGINLFRRTNEQQKLFVASAETEGDNQTDLWPKHFNVYLTQQSCRLSDIQAWVRRHDVPLCMFMPDRHATGPDALGNETHFRSLARIMIENQMVCIGPWSNPEALAGSGVLIFPNLSSTGLLIGAVFLNNAFPEFLLSDLPHPGGAVPSGLPTAQPYSSMVSSSIHSSSPEAEASRTSLGAGHDLTPPPPLSQLFSHGVSKGQMEGPISQTPALHQALAGVPFDWSFSDDTTDGSGNTSPGSSRAW</sequence>
<gene>
    <name evidence="2" type="ORF">EW145_g6278</name>
</gene>
<dbReference type="Proteomes" id="UP000308199">
    <property type="component" value="Unassembled WGS sequence"/>
</dbReference>
<accession>A0A4S4KX35</accession>
<dbReference type="OrthoDB" id="3244905at2759"/>
<feature type="compositionally biased region" description="Polar residues" evidence="1">
    <location>
        <begin position="264"/>
        <end position="277"/>
    </location>
</feature>
<evidence type="ECO:0000256" key="1">
    <source>
        <dbReference type="SAM" id="MobiDB-lite"/>
    </source>
</evidence>
<feature type="region of interest" description="Disordered" evidence="1">
    <location>
        <begin position="189"/>
        <end position="238"/>
    </location>
</feature>
<keyword evidence="3" id="KW-1185">Reference proteome</keyword>
<proteinExistence type="predicted"/>
<name>A0A4S4KX35_9AGAM</name>